<keyword evidence="4" id="KW-1003">Cell membrane</keyword>
<evidence type="ECO:0000256" key="4">
    <source>
        <dbReference type="ARBA" id="ARBA00022475"/>
    </source>
</evidence>
<dbReference type="GO" id="GO:0015562">
    <property type="term" value="F:efflux transmembrane transporter activity"/>
    <property type="evidence" value="ECO:0007669"/>
    <property type="project" value="InterPro"/>
</dbReference>
<proteinExistence type="inferred from homology"/>
<evidence type="ECO:0000256" key="3">
    <source>
        <dbReference type="ARBA" id="ARBA00022448"/>
    </source>
</evidence>
<evidence type="ECO:0000256" key="1">
    <source>
        <dbReference type="ARBA" id="ARBA00004429"/>
    </source>
</evidence>
<dbReference type="EMBL" id="CP054010">
    <property type="protein sequence ID" value="QKH87852.1"/>
    <property type="molecule type" value="Genomic_DNA"/>
</dbReference>
<feature type="transmembrane region" description="Helical" evidence="11">
    <location>
        <begin position="12"/>
        <end position="32"/>
    </location>
</feature>
<dbReference type="Gene3D" id="3.30.70.1430">
    <property type="entry name" value="Multidrug efflux transporter AcrB pore domain"/>
    <property type="match status" value="2"/>
</dbReference>
<feature type="coiled-coil region" evidence="9">
    <location>
        <begin position="633"/>
        <end position="660"/>
    </location>
</feature>
<dbReference type="PANTHER" id="PTHR32063:SF9">
    <property type="entry name" value="SIMILAR TO MULTIDRUG RESISTANCE PROTEIN MEXB"/>
    <property type="match status" value="1"/>
</dbReference>
<feature type="transmembrane region" description="Helical" evidence="11">
    <location>
        <begin position="971"/>
        <end position="990"/>
    </location>
</feature>
<organism evidence="12 13">
    <name type="scientific">Prevotella melaninogenica</name>
    <dbReference type="NCBI Taxonomy" id="28132"/>
    <lineage>
        <taxon>Bacteria</taxon>
        <taxon>Pseudomonadati</taxon>
        <taxon>Bacteroidota</taxon>
        <taxon>Bacteroidia</taxon>
        <taxon>Bacteroidales</taxon>
        <taxon>Prevotellaceae</taxon>
        <taxon>Prevotella</taxon>
    </lineage>
</organism>
<feature type="transmembrane region" description="Helical" evidence="11">
    <location>
        <begin position="367"/>
        <end position="387"/>
    </location>
</feature>
<dbReference type="InterPro" id="IPR004764">
    <property type="entry name" value="MdtF-like"/>
</dbReference>
<dbReference type="NCBIfam" id="TIGR00915">
    <property type="entry name" value="2A0602"/>
    <property type="match status" value="1"/>
</dbReference>
<dbReference type="GO" id="GO:0042910">
    <property type="term" value="F:xenobiotic transmembrane transporter activity"/>
    <property type="evidence" value="ECO:0007669"/>
    <property type="project" value="TreeGrafter"/>
</dbReference>
<feature type="transmembrane region" description="Helical" evidence="11">
    <location>
        <begin position="870"/>
        <end position="888"/>
    </location>
</feature>
<feature type="transmembrane region" description="Helical" evidence="11">
    <location>
        <begin position="928"/>
        <end position="950"/>
    </location>
</feature>
<comment type="similarity">
    <text evidence="2">Belongs to the resistance-nodulation-cell division (RND) (TC 2.A.6) family.</text>
</comment>
<dbReference type="PANTHER" id="PTHR32063">
    <property type="match status" value="1"/>
</dbReference>
<keyword evidence="3" id="KW-0813">Transport</keyword>
<feature type="transmembrane region" description="Helical" evidence="11">
    <location>
        <begin position="393"/>
        <end position="418"/>
    </location>
</feature>
<dbReference type="SUPFAM" id="SSF82714">
    <property type="entry name" value="Multidrug efflux transporter AcrB TolC docking domain, DN and DC subdomains"/>
    <property type="match status" value="2"/>
</dbReference>
<dbReference type="Pfam" id="PF00873">
    <property type="entry name" value="ACR_tran"/>
    <property type="match status" value="1"/>
</dbReference>
<keyword evidence="6 11" id="KW-0812">Transmembrane</keyword>
<evidence type="ECO:0000256" key="11">
    <source>
        <dbReference type="SAM" id="Phobius"/>
    </source>
</evidence>
<feature type="transmembrane region" description="Helical" evidence="11">
    <location>
        <begin position="479"/>
        <end position="498"/>
    </location>
</feature>
<dbReference type="SUPFAM" id="SSF82866">
    <property type="entry name" value="Multidrug efflux transporter AcrB transmembrane domain"/>
    <property type="match status" value="2"/>
</dbReference>
<keyword evidence="7 11" id="KW-1133">Transmembrane helix</keyword>
<feature type="transmembrane region" description="Helical" evidence="11">
    <location>
        <begin position="895"/>
        <end position="916"/>
    </location>
</feature>
<feature type="transmembrane region" description="Helical" evidence="11">
    <location>
        <begin position="541"/>
        <end position="557"/>
    </location>
</feature>
<dbReference type="InterPro" id="IPR027463">
    <property type="entry name" value="AcrB_DN_DC_subdom"/>
</dbReference>
<dbReference type="RefSeq" id="WP_004361502.1">
    <property type="nucleotide sequence ID" value="NZ_CP054010.1"/>
</dbReference>
<keyword evidence="8 11" id="KW-0472">Membrane</keyword>
<dbReference type="Gene3D" id="3.30.70.1440">
    <property type="entry name" value="Multidrug efflux transporter AcrB pore domain"/>
    <property type="match status" value="1"/>
</dbReference>
<dbReference type="Gene3D" id="3.30.2090.10">
    <property type="entry name" value="Multidrug efflux transporter AcrB TolC docking domain, DN and DC subdomains"/>
    <property type="match status" value="2"/>
</dbReference>
<dbReference type="PRINTS" id="PR00702">
    <property type="entry name" value="ACRIFLAVINRP"/>
</dbReference>
<dbReference type="Gene3D" id="1.20.1640.10">
    <property type="entry name" value="Multidrug efflux transporter AcrB transmembrane domain"/>
    <property type="match status" value="2"/>
</dbReference>
<evidence type="ECO:0000313" key="13">
    <source>
        <dbReference type="Proteomes" id="UP000500843"/>
    </source>
</evidence>
<dbReference type="AlphaFoldDB" id="A0A7D4FVS7"/>
<evidence type="ECO:0000256" key="2">
    <source>
        <dbReference type="ARBA" id="ARBA00010942"/>
    </source>
</evidence>
<evidence type="ECO:0000256" key="8">
    <source>
        <dbReference type="ARBA" id="ARBA00023136"/>
    </source>
</evidence>
<dbReference type="Proteomes" id="UP000500843">
    <property type="component" value="Chromosome 1"/>
</dbReference>
<accession>A0A7D4FVS7</accession>
<feature type="region of interest" description="Disordered" evidence="10">
    <location>
        <begin position="1044"/>
        <end position="1066"/>
    </location>
</feature>
<dbReference type="Gene3D" id="3.30.70.1320">
    <property type="entry name" value="Multidrug efflux transporter AcrB pore domain like"/>
    <property type="match status" value="1"/>
</dbReference>
<feature type="transmembrane region" description="Helical" evidence="11">
    <location>
        <begin position="1002"/>
        <end position="1028"/>
    </location>
</feature>
<keyword evidence="9" id="KW-0175">Coiled coil</keyword>
<evidence type="ECO:0000256" key="10">
    <source>
        <dbReference type="SAM" id="MobiDB-lite"/>
    </source>
</evidence>
<feature type="transmembrane region" description="Helical" evidence="11">
    <location>
        <begin position="341"/>
        <end position="360"/>
    </location>
</feature>
<dbReference type="GO" id="GO:0009636">
    <property type="term" value="P:response to toxic substance"/>
    <property type="evidence" value="ECO:0007669"/>
    <property type="project" value="UniProtKB-ARBA"/>
</dbReference>
<keyword evidence="5" id="KW-0997">Cell inner membrane</keyword>
<name>A0A7D4FVS7_9BACT</name>
<dbReference type="FunFam" id="1.20.1640.10:FF:000001">
    <property type="entry name" value="Efflux pump membrane transporter"/>
    <property type="match status" value="1"/>
</dbReference>
<evidence type="ECO:0000256" key="9">
    <source>
        <dbReference type="SAM" id="Coils"/>
    </source>
</evidence>
<dbReference type="GO" id="GO:0005886">
    <property type="term" value="C:plasma membrane"/>
    <property type="evidence" value="ECO:0007669"/>
    <property type="project" value="UniProtKB-SubCell"/>
</dbReference>
<gene>
    <name evidence="12" type="ORF">FIU21_02335</name>
</gene>
<dbReference type="InterPro" id="IPR001036">
    <property type="entry name" value="Acrflvin-R"/>
</dbReference>
<feature type="transmembrane region" description="Helical" evidence="11">
    <location>
        <begin position="439"/>
        <end position="459"/>
    </location>
</feature>
<comment type="subcellular location">
    <subcellularLocation>
        <location evidence="1">Cell inner membrane</location>
        <topology evidence="1">Multi-pass membrane protein</topology>
    </subcellularLocation>
</comment>
<evidence type="ECO:0000256" key="7">
    <source>
        <dbReference type="ARBA" id="ARBA00022989"/>
    </source>
</evidence>
<evidence type="ECO:0000313" key="12">
    <source>
        <dbReference type="EMBL" id="QKH87852.1"/>
    </source>
</evidence>
<protein>
    <submittedName>
        <fullName evidence="12">Efflux RND transporter permease subunit</fullName>
    </submittedName>
</protein>
<evidence type="ECO:0000256" key="5">
    <source>
        <dbReference type="ARBA" id="ARBA00022519"/>
    </source>
</evidence>
<reference evidence="12 13" key="1">
    <citation type="submission" date="2020-05" db="EMBL/GenBank/DDBJ databases">
        <title>FDA dAtabase for Regulatory Grade micrObial Sequences (FDA-ARGOS): Supporting development and validation of Infectious Disease Dx tests.</title>
        <authorList>
            <person name="Moreno J."/>
            <person name="Tallon L."/>
            <person name="Sadzewicz L."/>
            <person name="Zhao X."/>
            <person name="Vavikolanu K."/>
            <person name="Mehta A."/>
            <person name="Aluvathingal J."/>
            <person name="Nadendla S."/>
            <person name="Myers T."/>
            <person name="Yan Y."/>
            <person name="Sichtig H."/>
        </authorList>
    </citation>
    <scope>NUCLEOTIDE SEQUENCE [LARGE SCALE GENOMIC DNA]</scope>
    <source>
        <strain evidence="12 13">FDAARGOS_760</strain>
    </source>
</reference>
<sequence length="1066" mass="117399">MFKIFIRRPVLSIVVSLVIAFIGILSLSNLPITQFPSISPPKVNVIANYPGANNELLVKSVIIPLEQALNGIPGMKYIESNAGNDGEAELNVVFKLGTDPNVDAVNVQNRVSSATNKLPAEVIREGVKISREEPNILMYINLYSDDPKVDQGFLYNYFDINISPELLRVDGVGDLDILGTRNYAMRVWLHPDKMIAYGLSTDDVSDALEDQNIEVSPGKLGESGGQCPQVKEYVLKYPGRYTTEDEYKNIIIKSNKDGNIVRLKDIADVHLGSEVYDIYSTFNGRPSAAVTLKQAYGSNARNVITKVKDAMAHLQKDMPKGMHYEISYDVSRFLDASIEKVIHTLFEAFILVAIVVFIFLGDWRASIIPIMAVPISLLGSFIAMMLFNITLNMISLFALVMAIGIVVDDAIVVIEAVNVEISRNKLSPVEATEKAMKEISGAIIAISLVMASVFIPVAFMGGPEGMFYRQFSITMASSILFSGFVALTLTPALCALILTKEQENHVKLGFIGRVLQRFNAKFDSGSRKYERLIQHTVKKKSLTIILILVFCGLAYWINMGLPSGFIPQEDQGMIYAVIETPPGATIERTNAVAQQLLKIAEKEEDVESVSSLAGFEILSEGTSANSGSCLINLKDWKHRKRTAKEIISDLEQKCENITQANIDFFEPPSIPGYGAASGFELRLLDKTGKNDYHEMERVSKAFVKDLNKRPEIGNAFTFYSASFPQYMLHVDDEKALQKGVKPGKALNNLSILVGSDYQTGFILFGKPYKVIVQAAPQYRDFPNHLLSLYSKNEDGQMVPYSDFMSLSKTYGMSEITRHNLYNSSEVTGAQAPGYSSGQALQAIQEVAQRSLPKGYDYDWAGISKDEAEQGNTAIVIFVVCLVFVYLILAAQYENFLLPLPVIIFLPVGIFGAFLFLKACGLENNIYAQIALVMLIGLLGKNAVLMVEYAVQRKNAGERISQAAISAAIARFRPILMTSIAFIAGLIPLVFASGAGAIGNRTIGTAAVGGMVIGTLGGLLLIPGLYYIFAGMTDKLVHYQKDKPLSEEKDKRYKKKQLNESTHDDKE</sequence>
<evidence type="ECO:0000256" key="6">
    <source>
        <dbReference type="ARBA" id="ARBA00022692"/>
    </source>
</evidence>
<dbReference type="SUPFAM" id="SSF82693">
    <property type="entry name" value="Multidrug efflux transporter AcrB pore domain, PN1, PN2, PC1 and PC2 subdomains"/>
    <property type="match status" value="4"/>
</dbReference>